<organism evidence="7 8">
    <name type="scientific">Xylanibacter brevis</name>
    <dbReference type="NCBI Taxonomy" id="83231"/>
    <lineage>
        <taxon>Bacteria</taxon>
        <taxon>Pseudomonadati</taxon>
        <taxon>Bacteroidota</taxon>
        <taxon>Bacteroidia</taxon>
        <taxon>Bacteroidales</taxon>
        <taxon>Prevotellaceae</taxon>
        <taxon>Xylanibacter</taxon>
    </lineage>
</organism>
<evidence type="ECO:0000256" key="4">
    <source>
        <dbReference type="ARBA" id="ARBA00022989"/>
    </source>
</evidence>
<feature type="transmembrane region" description="Helical" evidence="6">
    <location>
        <begin position="120"/>
        <end position="143"/>
    </location>
</feature>
<comment type="caution">
    <text evidence="7">The sequence shown here is derived from an EMBL/GenBank/DDBJ whole genome shotgun (WGS) entry which is preliminary data.</text>
</comment>
<dbReference type="RefSeq" id="WP_301637317.1">
    <property type="nucleotide sequence ID" value="NZ_JADYTN010000002.1"/>
</dbReference>
<evidence type="ECO:0000256" key="1">
    <source>
        <dbReference type="ARBA" id="ARBA00004651"/>
    </source>
</evidence>
<feature type="transmembrane region" description="Helical" evidence="6">
    <location>
        <begin position="420"/>
        <end position="438"/>
    </location>
</feature>
<keyword evidence="8" id="KW-1185">Reference proteome</keyword>
<reference evidence="7 8" key="1">
    <citation type="submission" date="2020-12" db="EMBL/GenBank/DDBJ databases">
        <title>Whole genome sequences of gut porcine anaerobes.</title>
        <authorList>
            <person name="Kubasova T."/>
            <person name="Jahodarova E."/>
            <person name="Rychlik I."/>
        </authorList>
    </citation>
    <scope>NUCLEOTIDE SEQUENCE [LARGE SCALE GENOMIC DNA]</scope>
    <source>
        <strain evidence="7 8">An925</strain>
    </source>
</reference>
<dbReference type="EMBL" id="JADYTN010000002">
    <property type="protein sequence ID" value="MCF2562732.1"/>
    <property type="molecule type" value="Genomic_DNA"/>
</dbReference>
<feature type="transmembrane region" description="Helical" evidence="6">
    <location>
        <begin position="335"/>
        <end position="353"/>
    </location>
</feature>
<keyword evidence="4 6" id="KW-1133">Transmembrane helix</keyword>
<feature type="transmembrane region" description="Helical" evidence="6">
    <location>
        <begin position="82"/>
        <end position="108"/>
    </location>
</feature>
<feature type="transmembrane region" description="Helical" evidence="6">
    <location>
        <begin position="254"/>
        <end position="276"/>
    </location>
</feature>
<feature type="transmembrane region" description="Helical" evidence="6">
    <location>
        <begin position="360"/>
        <end position="379"/>
    </location>
</feature>
<gene>
    <name evidence="7" type="ORF">I6E12_01185</name>
</gene>
<evidence type="ECO:0000256" key="2">
    <source>
        <dbReference type="ARBA" id="ARBA00022475"/>
    </source>
</evidence>
<evidence type="ECO:0000313" key="8">
    <source>
        <dbReference type="Proteomes" id="UP001200470"/>
    </source>
</evidence>
<feature type="transmembrane region" description="Helical" evidence="6">
    <location>
        <begin position="385"/>
        <end position="408"/>
    </location>
</feature>
<evidence type="ECO:0000256" key="5">
    <source>
        <dbReference type="ARBA" id="ARBA00023136"/>
    </source>
</evidence>
<dbReference type="InterPro" id="IPR002797">
    <property type="entry name" value="Polysacc_synth"/>
</dbReference>
<keyword evidence="5 6" id="KW-0472">Membrane</keyword>
<sequence length="484" mass="54079">MPNLKSLAKDTAIYGLSSIVGRFLNYLLVPIYTASMPASGGGYGVITNMYALTALILVLLTFGMETTFFRFANKEGEHAERVFSTALIGVASASTLFFIAILLLITPVSTFLGYADHPQYVWVMALTVAIDAVRAIPFAYLRLQKKALKFAALQMLNIAINIALNIIYYIGMDGHDPGYAFYINLATSAIVTLCLFKELWGIRYGFDSQLMKRMLNYSWPIVILGVAGILNQVADKILFPFIYPGKDMHTQLAIYGATVKIAMIMAMITQAFRYAYEPFVFGKSKDKDNDQMQASAMKYFIIFTLLAFLCVIGWMDVLKRIIAPDYWEGLRIVPIVMAAEIMMGIYFNLSFWYKLEDKTYWGAIFSGVGCAVLISINVIFVPRYGYIACAWAGFAGYLTAMALSYLVGRKYHPIAYPMRDIALYVVLAAAVFFVMQATNHLSTAVAMGVNTIFILLYTALVVKKDFPLGSLPVIGKYFRKHQNK</sequence>
<feature type="transmembrane region" description="Helical" evidence="6">
    <location>
        <begin position="150"/>
        <end position="171"/>
    </location>
</feature>
<feature type="transmembrane region" description="Helical" evidence="6">
    <location>
        <begin position="177"/>
        <end position="196"/>
    </location>
</feature>
<proteinExistence type="predicted"/>
<evidence type="ECO:0000256" key="6">
    <source>
        <dbReference type="SAM" id="Phobius"/>
    </source>
</evidence>
<feature type="transmembrane region" description="Helical" evidence="6">
    <location>
        <begin position="444"/>
        <end position="462"/>
    </location>
</feature>
<feature type="transmembrane region" description="Helical" evidence="6">
    <location>
        <begin position="40"/>
        <end position="62"/>
    </location>
</feature>
<dbReference type="InterPro" id="IPR050833">
    <property type="entry name" value="Poly_Biosynth_Transport"/>
</dbReference>
<accession>A0ABS9CC89</accession>
<feature type="transmembrane region" description="Helical" evidence="6">
    <location>
        <begin position="296"/>
        <end position="315"/>
    </location>
</feature>
<keyword evidence="2" id="KW-1003">Cell membrane</keyword>
<dbReference type="Proteomes" id="UP001200470">
    <property type="component" value="Unassembled WGS sequence"/>
</dbReference>
<keyword evidence="3 6" id="KW-0812">Transmembrane</keyword>
<evidence type="ECO:0000313" key="7">
    <source>
        <dbReference type="EMBL" id="MCF2562732.1"/>
    </source>
</evidence>
<name>A0ABS9CC89_9BACT</name>
<protein>
    <submittedName>
        <fullName evidence="7">Lipopolysaccharide biosynthesis protein</fullName>
    </submittedName>
</protein>
<comment type="subcellular location">
    <subcellularLocation>
        <location evidence="1">Cell membrane</location>
        <topology evidence="1">Multi-pass membrane protein</topology>
    </subcellularLocation>
</comment>
<feature type="transmembrane region" description="Helical" evidence="6">
    <location>
        <begin position="217"/>
        <end position="234"/>
    </location>
</feature>
<dbReference type="PANTHER" id="PTHR30250:SF11">
    <property type="entry name" value="O-ANTIGEN TRANSPORTER-RELATED"/>
    <property type="match status" value="1"/>
</dbReference>
<dbReference type="Pfam" id="PF01943">
    <property type="entry name" value="Polysacc_synt"/>
    <property type="match status" value="1"/>
</dbReference>
<evidence type="ECO:0000256" key="3">
    <source>
        <dbReference type="ARBA" id="ARBA00022692"/>
    </source>
</evidence>
<feature type="transmembrane region" description="Helical" evidence="6">
    <location>
        <begin position="12"/>
        <end position="34"/>
    </location>
</feature>
<dbReference type="PANTHER" id="PTHR30250">
    <property type="entry name" value="PST FAMILY PREDICTED COLANIC ACID TRANSPORTER"/>
    <property type="match status" value="1"/>
</dbReference>